<dbReference type="Proteomes" id="UP000824088">
    <property type="component" value="Unassembled WGS sequence"/>
</dbReference>
<evidence type="ECO:0000313" key="5">
    <source>
        <dbReference type="Proteomes" id="UP000824088"/>
    </source>
</evidence>
<accession>A0A9D1HR61</accession>
<dbReference type="Gene3D" id="3.40.50.11890">
    <property type="match status" value="1"/>
</dbReference>
<evidence type="ECO:0000313" key="4">
    <source>
        <dbReference type="EMBL" id="HIU21133.1"/>
    </source>
</evidence>
<comment type="cofactor">
    <cofactor evidence="1">
        <name>[4Fe-4S] cluster</name>
        <dbReference type="ChEBI" id="CHEBI:49883"/>
    </cofactor>
</comment>
<keyword evidence="3" id="KW-0411">Iron-sulfur</keyword>
<dbReference type="PANTHER" id="PTHR30548">
    <property type="entry name" value="2-HYDROXYGLUTARYL-COA DEHYDRATASE, D-COMPONENT-RELATED"/>
    <property type="match status" value="1"/>
</dbReference>
<sequence>MAGLGKLYRDKDAVLKHREWRGFRDTMYDFYRWLVNWKDILKFVFRQPVSVVKGLWRYRWMSSYLTVPAFVDRHLQGLRGPQLRMAHLHFNMIVKHATVIIGTSFRADEKLHGPNKLSDRIVCMDELIPMEIMAGFPNLIGIPVQTMPIFLSSMVDQQIVPPYLDVVENYGVPADVCPLPSGEAGVAICDDFPKFGKCFITCNMPCDGSIMTTSFQERRFRLPSYCLNIPLRYTEEEVQEYALEEIKGCIKFIEEQTGEKFDWDAYFAAMKVYNKETEYELQKWEINKTKYPQLTGANFWLYRLYYFHLSGGFDKRFGKVDKKVNKIMLKAYEKKTPVSKEMRHRAIVWSCPANYYTNFAAWLENCWGINVVMDMETMISYLMFDTEDKEESLHDLAKTYQRVTMRKHTKGGYRNVVDELWRIVEEYNADMVIMYDQISCKGMAGLNGVFDDQAREHNVKFIWVQQDLMDCRTISRRDMREQVNKYMTSVLQEKPVDPTLVDFDDSMAW</sequence>
<dbReference type="GO" id="GO:0016836">
    <property type="term" value="F:hydro-lyase activity"/>
    <property type="evidence" value="ECO:0007669"/>
    <property type="project" value="UniProtKB-ARBA"/>
</dbReference>
<gene>
    <name evidence="4" type="ORF">IAD51_02685</name>
</gene>
<comment type="similarity">
    <text evidence="2">Belongs to the FldB/FldC dehydratase alpha/beta subunit family.</text>
</comment>
<evidence type="ECO:0000256" key="2">
    <source>
        <dbReference type="ARBA" id="ARBA00005806"/>
    </source>
</evidence>
<name>A0A9D1HR61_9FIRM</name>
<evidence type="ECO:0000256" key="1">
    <source>
        <dbReference type="ARBA" id="ARBA00001966"/>
    </source>
</evidence>
<organism evidence="4 5">
    <name type="scientific">Candidatus Limadaptatus stercorigallinarum</name>
    <dbReference type="NCBI Taxonomy" id="2840845"/>
    <lineage>
        <taxon>Bacteria</taxon>
        <taxon>Bacillati</taxon>
        <taxon>Bacillota</taxon>
        <taxon>Clostridia</taxon>
        <taxon>Eubacteriales</taxon>
        <taxon>Candidatus Limadaptatus</taxon>
    </lineage>
</organism>
<dbReference type="EMBL" id="DVMN01000048">
    <property type="protein sequence ID" value="HIU21133.1"/>
    <property type="molecule type" value="Genomic_DNA"/>
</dbReference>
<keyword evidence="3" id="KW-0479">Metal-binding</keyword>
<dbReference type="GO" id="GO:0051536">
    <property type="term" value="F:iron-sulfur cluster binding"/>
    <property type="evidence" value="ECO:0007669"/>
    <property type="project" value="UniProtKB-KW"/>
</dbReference>
<dbReference type="Gene3D" id="3.40.50.11900">
    <property type="match status" value="1"/>
</dbReference>
<dbReference type="Pfam" id="PF06050">
    <property type="entry name" value="HGD-D"/>
    <property type="match status" value="1"/>
</dbReference>
<reference evidence="4" key="1">
    <citation type="submission" date="2020-10" db="EMBL/GenBank/DDBJ databases">
        <authorList>
            <person name="Gilroy R."/>
        </authorList>
    </citation>
    <scope>NUCLEOTIDE SEQUENCE</scope>
    <source>
        <strain evidence="4">1063</strain>
    </source>
</reference>
<comment type="caution">
    <text evidence="4">The sequence shown here is derived from an EMBL/GenBank/DDBJ whole genome shotgun (WGS) entry which is preliminary data.</text>
</comment>
<dbReference type="PANTHER" id="PTHR30548:SF2">
    <property type="entry name" value="2-HYDROXYACYL-COA DEHYDRATASE,D-COMPONENT"/>
    <property type="match status" value="1"/>
</dbReference>
<protein>
    <submittedName>
        <fullName evidence="4">2-hydroxyacyl-CoA dehydratase</fullName>
    </submittedName>
</protein>
<proteinExistence type="inferred from homology"/>
<reference evidence="4" key="2">
    <citation type="journal article" date="2021" name="PeerJ">
        <title>Extensive microbial diversity within the chicken gut microbiome revealed by metagenomics and culture.</title>
        <authorList>
            <person name="Gilroy R."/>
            <person name="Ravi A."/>
            <person name="Getino M."/>
            <person name="Pursley I."/>
            <person name="Horton D.L."/>
            <person name="Alikhan N.F."/>
            <person name="Baker D."/>
            <person name="Gharbi K."/>
            <person name="Hall N."/>
            <person name="Watson M."/>
            <person name="Adriaenssens E.M."/>
            <person name="Foster-Nyarko E."/>
            <person name="Jarju S."/>
            <person name="Secka A."/>
            <person name="Antonio M."/>
            <person name="Oren A."/>
            <person name="Chaudhuri R.R."/>
            <person name="La Ragione R."/>
            <person name="Hildebrand F."/>
            <person name="Pallen M.J."/>
        </authorList>
    </citation>
    <scope>NUCLEOTIDE SEQUENCE</scope>
    <source>
        <strain evidence="4">1063</strain>
    </source>
</reference>
<dbReference type="InterPro" id="IPR010327">
    <property type="entry name" value="FldB/FldC_alpha/beta"/>
</dbReference>
<keyword evidence="3" id="KW-0408">Iron</keyword>
<dbReference type="AlphaFoldDB" id="A0A9D1HR61"/>
<evidence type="ECO:0000256" key="3">
    <source>
        <dbReference type="ARBA" id="ARBA00023014"/>
    </source>
</evidence>